<evidence type="ECO:0000256" key="1">
    <source>
        <dbReference type="SAM" id="MobiDB-lite"/>
    </source>
</evidence>
<sequence length="150" mass="16151">MSNLDQSNNASKPLVKPRNTDRRFLASISGFVHQLCDGIITQRINAGSTEELSPPSTPPSSGPFPAGRYGVVGSTGYTPLGSVRLEEPGTPLSTLRVSKQVTASASRSIKELGHYGASCDLSEAPGSFLIYLKYRQPLISQLFQRLKVND</sequence>
<reference evidence="2 3" key="1">
    <citation type="submission" date="2014-04" db="EMBL/GenBank/DDBJ databases">
        <title>Evolutionary Origins and Diversification of the Mycorrhizal Mutualists.</title>
        <authorList>
            <consortium name="DOE Joint Genome Institute"/>
            <consortium name="Mycorrhizal Genomics Consortium"/>
            <person name="Kohler A."/>
            <person name="Kuo A."/>
            <person name="Nagy L.G."/>
            <person name="Floudas D."/>
            <person name="Copeland A."/>
            <person name="Barry K.W."/>
            <person name="Cichocki N."/>
            <person name="Veneault-Fourrey C."/>
            <person name="LaButti K."/>
            <person name="Lindquist E.A."/>
            <person name="Lipzen A."/>
            <person name="Lundell T."/>
            <person name="Morin E."/>
            <person name="Murat C."/>
            <person name="Riley R."/>
            <person name="Ohm R."/>
            <person name="Sun H."/>
            <person name="Tunlid A."/>
            <person name="Henrissat B."/>
            <person name="Grigoriev I.V."/>
            <person name="Hibbett D.S."/>
            <person name="Martin F."/>
        </authorList>
    </citation>
    <scope>NUCLEOTIDE SEQUENCE [LARGE SCALE GENOMIC DNA]</scope>
    <source>
        <strain evidence="2 3">Koide BX008</strain>
    </source>
</reference>
<accession>A0A0C2TTA2</accession>
<name>A0A0C2TTA2_AMAMK</name>
<organism evidence="2 3">
    <name type="scientific">Amanita muscaria (strain Koide BX008)</name>
    <dbReference type="NCBI Taxonomy" id="946122"/>
    <lineage>
        <taxon>Eukaryota</taxon>
        <taxon>Fungi</taxon>
        <taxon>Dikarya</taxon>
        <taxon>Basidiomycota</taxon>
        <taxon>Agaricomycotina</taxon>
        <taxon>Agaricomycetes</taxon>
        <taxon>Agaricomycetidae</taxon>
        <taxon>Agaricales</taxon>
        <taxon>Pluteineae</taxon>
        <taxon>Amanitaceae</taxon>
        <taxon>Amanita</taxon>
    </lineage>
</organism>
<dbReference type="Proteomes" id="UP000054549">
    <property type="component" value="Unassembled WGS sequence"/>
</dbReference>
<dbReference type="EMBL" id="KN818224">
    <property type="protein sequence ID" value="KIL70499.1"/>
    <property type="molecule type" value="Genomic_DNA"/>
</dbReference>
<evidence type="ECO:0000313" key="2">
    <source>
        <dbReference type="EMBL" id="KIL70499.1"/>
    </source>
</evidence>
<evidence type="ECO:0000313" key="3">
    <source>
        <dbReference type="Proteomes" id="UP000054549"/>
    </source>
</evidence>
<gene>
    <name evidence="2" type="ORF">M378DRAFT_626258</name>
</gene>
<dbReference type="HOGENOM" id="CLU_146137_0_0_1"/>
<proteinExistence type="predicted"/>
<dbReference type="InParanoid" id="A0A0C2TTA2"/>
<dbReference type="AlphaFoldDB" id="A0A0C2TTA2"/>
<protein>
    <submittedName>
        <fullName evidence="2">Uncharacterized protein</fullName>
    </submittedName>
</protein>
<keyword evidence="3" id="KW-1185">Reference proteome</keyword>
<feature type="region of interest" description="Disordered" evidence="1">
    <location>
        <begin position="46"/>
        <end position="68"/>
    </location>
</feature>